<sequence length="99" mass="10825">MADPAPLTLLMNDGNKIPIIGFGTYAPEYIPVSLSEQATEVAIKVGFRHIDGAHLYQNEKEVGQAIQKKIADGTVKREDLFYTGKVGMFFCGLGPHFTP</sequence>
<accession>A0AAV3AUC6</accession>
<evidence type="ECO:0000259" key="2">
    <source>
        <dbReference type="Pfam" id="PF00248"/>
    </source>
</evidence>
<dbReference type="EMBL" id="DYDO01000002">
    <property type="protein sequence ID" value="DBA30372.1"/>
    <property type="molecule type" value="Genomic_DNA"/>
</dbReference>
<dbReference type="InterPro" id="IPR036812">
    <property type="entry name" value="NAD(P)_OxRdtase_dom_sf"/>
</dbReference>
<dbReference type="Pfam" id="PF00248">
    <property type="entry name" value="Aldo_ket_red"/>
    <property type="match status" value="1"/>
</dbReference>
<dbReference type="PROSITE" id="PS00798">
    <property type="entry name" value="ALDOKETO_REDUCTASE_1"/>
    <property type="match status" value="1"/>
</dbReference>
<dbReference type="Gene3D" id="3.20.20.100">
    <property type="entry name" value="NADP-dependent oxidoreductase domain"/>
    <property type="match status" value="1"/>
</dbReference>
<gene>
    <name evidence="3" type="ORF">GDO54_006365</name>
</gene>
<name>A0AAV3AUC6_PYXAD</name>
<proteinExistence type="inferred from homology"/>
<dbReference type="InterPro" id="IPR023210">
    <property type="entry name" value="NADP_OxRdtase_dom"/>
</dbReference>
<comment type="similarity">
    <text evidence="1">Belongs to the aldo/keto reductase family.</text>
</comment>
<reference evidence="3" key="1">
    <citation type="thesis" date="2020" institute="ProQuest LLC" country="789 East Eisenhower Parkway, Ann Arbor, MI, USA">
        <title>Comparative Genomics and Chromosome Evolution.</title>
        <authorList>
            <person name="Mudd A.B."/>
        </authorList>
    </citation>
    <scope>NUCLEOTIDE SEQUENCE</scope>
    <source>
        <strain evidence="3">1538</strain>
        <tissue evidence="3">Blood</tissue>
    </source>
</reference>
<dbReference type="InterPro" id="IPR018170">
    <property type="entry name" value="Aldo/ket_reductase_CS"/>
</dbReference>
<dbReference type="InterPro" id="IPR020471">
    <property type="entry name" value="AKR"/>
</dbReference>
<comment type="caution">
    <text evidence="3">The sequence shown here is derived from an EMBL/GenBank/DDBJ whole genome shotgun (WGS) entry which is preliminary data.</text>
</comment>
<protein>
    <recommendedName>
        <fullName evidence="2">NADP-dependent oxidoreductase domain-containing protein</fullName>
    </recommendedName>
</protein>
<evidence type="ECO:0000313" key="3">
    <source>
        <dbReference type="EMBL" id="DBA30372.1"/>
    </source>
</evidence>
<dbReference type="Proteomes" id="UP001181693">
    <property type="component" value="Unassembled WGS sequence"/>
</dbReference>
<dbReference type="SUPFAM" id="SSF51430">
    <property type="entry name" value="NAD(P)-linked oxidoreductase"/>
    <property type="match status" value="1"/>
</dbReference>
<dbReference type="GO" id="GO:0016491">
    <property type="term" value="F:oxidoreductase activity"/>
    <property type="evidence" value="ECO:0007669"/>
    <property type="project" value="InterPro"/>
</dbReference>
<feature type="domain" description="NADP-dependent oxidoreductase" evidence="2">
    <location>
        <begin position="20"/>
        <end position="86"/>
    </location>
</feature>
<organism evidence="3 4">
    <name type="scientific">Pyxicephalus adspersus</name>
    <name type="common">African bullfrog</name>
    <dbReference type="NCBI Taxonomy" id="30357"/>
    <lineage>
        <taxon>Eukaryota</taxon>
        <taxon>Metazoa</taxon>
        <taxon>Chordata</taxon>
        <taxon>Craniata</taxon>
        <taxon>Vertebrata</taxon>
        <taxon>Euteleostomi</taxon>
        <taxon>Amphibia</taxon>
        <taxon>Batrachia</taxon>
        <taxon>Anura</taxon>
        <taxon>Neobatrachia</taxon>
        <taxon>Ranoidea</taxon>
        <taxon>Pyxicephalidae</taxon>
        <taxon>Pyxicephalinae</taxon>
        <taxon>Pyxicephalus</taxon>
    </lineage>
</organism>
<dbReference type="PANTHER" id="PTHR11732">
    <property type="entry name" value="ALDO/KETO REDUCTASE"/>
    <property type="match status" value="1"/>
</dbReference>
<evidence type="ECO:0000313" key="4">
    <source>
        <dbReference type="Proteomes" id="UP001181693"/>
    </source>
</evidence>
<keyword evidence="4" id="KW-1185">Reference proteome</keyword>
<dbReference type="AlphaFoldDB" id="A0AAV3AUC6"/>
<evidence type="ECO:0000256" key="1">
    <source>
        <dbReference type="ARBA" id="ARBA00007905"/>
    </source>
</evidence>